<evidence type="ECO:0000313" key="2">
    <source>
        <dbReference type="Proteomes" id="UP001596457"/>
    </source>
</evidence>
<dbReference type="Proteomes" id="UP001596457">
    <property type="component" value="Unassembled WGS sequence"/>
</dbReference>
<gene>
    <name evidence="1" type="ORF">ACFQU0_09955</name>
</gene>
<reference evidence="2" key="1">
    <citation type="journal article" date="2019" name="Int. J. Syst. Evol. Microbiol.">
        <title>The Global Catalogue of Microorganisms (GCM) 10K type strain sequencing project: providing services to taxonomists for standard genome sequencing and annotation.</title>
        <authorList>
            <consortium name="The Broad Institute Genomics Platform"/>
            <consortium name="The Broad Institute Genome Sequencing Center for Infectious Disease"/>
            <person name="Wu L."/>
            <person name="Ma J."/>
        </authorList>
    </citation>
    <scope>NUCLEOTIDE SEQUENCE [LARGE SCALE GENOMIC DNA]</scope>
    <source>
        <strain evidence="2">CCUG 53903</strain>
    </source>
</reference>
<organism evidence="1 2">
    <name type="scientific">Hydrogenophaga defluvii</name>
    <dbReference type="NCBI Taxonomy" id="249410"/>
    <lineage>
        <taxon>Bacteria</taxon>
        <taxon>Pseudomonadati</taxon>
        <taxon>Pseudomonadota</taxon>
        <taxon>Betaproteobacteria</taxon>
        <taxon>Burkholderiales</taxon>
        <taxon>Comamonadaceae</taxon>
        <taxon>Hydrogenophaga</taxon>
    </lineage>
</organism>
<proteinExistence type="predicted"/>
<accession>A0ABW2SB63</accession>
<keyword evidence="2" id="KW-1185">Reference proteome</keyword>
<dbReference type="EMBL" id="JBHTBZ010000020">
    <property type="protein sequence ID" value="MFC7460751.1"/>
    <property type="molecule type" value="Genomic_DNA"/>
</dbReference>
<dbReference type="RefSeq" id="WP_382200299.1">
    <property type="nucleotide sequence ID" value="NZ_JBHTBZ010000020.1"/>
</dbReference>
<protein>
    <submittedName>
        <fullName evidence="1">Head decoration protein</fullName>
    </submittedName>
</protein>
<sequence length="326" mass="33683">MAKKFLHSIDLAKNEIQNAVAQVLGSAPSAPVPGQFYYDSTAGALTWRNGSGWVNPLARASHTGTQAASTISDFDTQVRTNRLDQMAAPTADVSFNSRKITGLATPTAATDAATKGYVDAAVNGTDWKQSVRVATTANLGALSGLLTIDGITLVAGDRVLVKDQSTGSANGIYVAASGAWSRATDADENAEVTAGLSVMVTEGTTQADSQWRLTTNDAIVVGTTALTFAQIGAGSSYSEGTGIDIAGNVINVDTAVVVRKFSQNVGSGTSVAITHGLNNLDVQVQVYEISTGDTVECDVKRNSVNQVTLGFASAVTADVYRVVVQG</sequence>
<evidence type="ECO:0000313" key="1">
    <source>
        <dbReference type="EMBL" id="MFC7460751.1"/>
    </source>
</evidence>
<name>A0ABW2SB63_9BURK</name>
<comment type="caution">
    <text evidence="1">The sequence shown here is derived from an EMBL/GenBank/DDBJ whole genome shotgun (WGS) entry which is preliminary data.</text>
</comment>